<dbReference type="Pfam" id="PF00578">
    <property type="entry name" value="AhpC-TSA"/>
    <property type="match status" value="1"/>
</dbReference>
<dbReference type="Proteomes" id="UP000235739">
    <property type="component" value="Unassembled WGS sequence"/>
</dbReference>
<dbReference type="SUPFAM" id="SSF52833">
    <property type="entry name" value="Thioredoxin-like"/>
    <property type="match status" value="1"/>
</dbReference>
<evidence type="ECO:0000259" key="4">
    <source>
        <dbReference type="PROSITE" id="PS51352"/>
    </source>
</evidence>
<dbReference type="PANTHER" id="PTHR43110:SF1">
    <property type="entry name" value="THIOL PEROXIDASE"/>
    <property type="match status" value="1"/>
</dbReference>
<dbReference type="InterPro" id="IPR013766">
    <property type="entry name" value="Thioredoxin_domain"/>
</dbReference>
<evidence type="ECO:0000256" key="1">
    <source>
        <dbReference type="ARBA" id="ARBA00022559"/>
    </source>
</evidence>
<keyword evidence="2" id="KW-0049">Antioxidant</keyword>
<sequence length="155" mass="17606">MIQTGSRLFDFSLENQYGETITSTGLSNGRVLVVFYPWAFSRVCGSELATLQEHHEFFAQRQVRVIGISVDHKFTLRNYAESLGLDFELLADFWPHGAVAHQADAFDSERGVATRLSIYVVDGQVRDVFRSEMTQPRKIEDYQAAVERSLIAVEK</sequence>
<feature type="domain" description="Thioredoxin" evidence="4">
    <location>
        <begin position="2"/>
        <end position="151"/>
    </location>
</feature>
<dbReference type="RefSeq" id="WP_102597708.1">
    <property type="nucleotide sequence ID" value="NZ_JBQQOZ010000001.1"/>
</dbReference>
<dbReference type="AlphaFoldDB" id="A0A2N7S4I3"/>
<gene>
    <name evidence="5" type="ORF">CIK84_05590</name>
</gene>
<proteinExistence type="predicted"/>
<keyword evidence="1" id="KW-0575">Peroxidase</keyword>
<name>A0A2N7S4I3_9MICC</name>
<organism evidence="5 6">
    <name type="scientific">Glutamicibacter arilaitensis</name>
    <dbReference type="NCBI Taxonomy" id="256701"/>
    <lineage>
        <taxon>Bacteria</taxon>
        <taxon>Bacillati</taxon>
        <taxon>Actinomycetota</taxon>
        <taxon>Actinomycetes</taxon>
        <taxon>Micrococcales</taxon>
        <taxon>Micrococcaceae</taxon>
        <taxon>Glutamicibacter</taxon>
    </lineage>
</organism>
<dbReference type="PROSITE" id="PS51352">
    <property type="entry name" value="THIOREDOXIN_2"/>
    <property type="match status" value="1"/>
</dbReference>
<reference evidence="5 6" key="1">
    <citation type="journal article" date="2017" name="Elife">
        <title>Extensive horizontal gene transfer in cheese-associated bacteria.</title>
        <authorList>
            <person name="Bonham K.S."/>
            <person name="Wolfe B.E."/>
            <person name="Dutton R.J."/>
        </authorList>
    </citation>
    <scope>NUCLEOTIDE SEQUENCE [LARGE SCALE GENOMIC DNA]</scope>
    <source>
        <strain evidence="5 6">JB182</strain>
    </source>
</reference>
<dbReference type="EMBL" id="PNQX01000001">
    <property type="protein sequence ID" value="PMQ21050.1"/>
    <property type="molecule type" value="Genomic_DNA"/>
</dbReference>
<evidence type="ECO:0000256" key="3">
    <source>
        <dbReference type="ARBA" id="ARBA00023284"/>
    </source>
</evidence>
<accession>A0A2N7S4I3</accession>
<evidence type="ECO:0000256" key="2">
    <source>
        <dbReference type="ARBA" id="ARBA00022862"/>
    </source>
</evidence>
<comment type="caution">
    <text evidence="5">The sequence shown here is derived from an EMBL/GenBank/DDBJ whole genome shotgun (WGS) entry which is preliminary data.</text>
</comment>
<dbReference type="PANTHER" id="PTHR43110">
    <property type="entry name" value="THIOL PEROXIDASE"/>
    <property type="match status" value="1"/>
</dbReference>
<dbReference type="InterPro" id="IPR050455">
    <property type="entry name" value="Tpx_Peroxidase_subfamily"/>
</dbReference>
<evidence type="ECO:0000313" key="6">
    <source>
        <dbReference type="Proteomes" id="UP000235739"/>
    </source>
</evidence>
<protein>
    <submittedName>
        <fullName evidence="5">Peroxiredoxin</fullName>
    </submittedName>
</protein>
<evidence type="ECO:0000313" key="5">
    <source>
        <dbReference type="EMBL" id="PMQ21050.1"/>
    </source>
</evidence>
<dbReference type="Gene3D" id="3.40.30.10">
    <property type="entry name" value="Glutaredoxin"/>
    <property type="match status" value="1"/>
</dbReference>
<keyword evidence="1" id="KW-0560">Oxidoreductase</keyword>
<keyword evidence="3" id="KW-0676">Redox-active center</keyword>
<dbReference type="GO" id="GO:0004601">
    <property type="term" value="F:peroxidase activity"/>
    <property type="evidence" value="ECO:0007669"/>
    <property type="project" value="UniProtKB-KW"/>
</dbReference>
<dbReference type="InterPro" id="IPR000866">
    <property type="entry name" value="AhpC/TSA"/>
</dbReference>
<dbReference type="InterPro" id="IPR036249">
    <property type="entry name" value="Thioredoxin-like_sf"/>
</dbReference>